<dbReference type="OrthoDB" id="1862401at2759"/>
<evidence type="ECO:0000313" key="3">
    <source>
        <dbReference type="Proteomes" id="UP000694251"/>
    </source>
</evidence>
<dbReference type="Pfam" id="PF02458">
    <property type="entry name" value="Transferase"/>
    <property type="match status" value="1"/>
</dbReference>
<organism evidence="2 3">
    <name type="scientific">Arabidopsis suecica</name>
    <name type="common">Swedish thale-cress</name>
    <name type="synonym">Cardaminopsis suecica</name>
    <dbReference type="NCBI Taxonomy" id="45249"/>
    <lineage>
        <taxon>Eukaryota</taxon>
        <taxon>Viridiplantae</taxon>
        <taxon>Streptophyta</taxon>
        <taxon>Embryophyta</taxon>
        <taxon>Tracheophyta</taxon>
        <taxon>Spermatophyta</taxon>
        <taxon>Magnoliopsida</taxon>
        <taxon>eudicotyledons</taxon>
        <taxon>Gunneridae</taxon>
        <taxon>Pentapetalae</taxon>
        <taxon>rosids</taxon>
        <taxon>malvids</taxon>
        <taxon>Brassicales</taxon>
        <taxon>Brassicaceae</taxon>
        <taxon>Camelineae</taxon>
        <taxon>Arabidopsis</taxon>
    </lineage>
</organism>
<dbReference type="EMBL" id="JAEFBJ010000005">
    <property type="protein sequence ID" value="KAG7611083.1"/>
    <property type="molecule type" value="Genomic_DNA"/>
</dbReference>
<dbReference type="Proteomes" id="UP000694251">
    <property type="component" value="Chromosome 5"/>
</dbReference>
<sequence>MPFDLFLSYKVFHLLFYRRKMVEVTVISSTMVRPENINQTGRQKIHLTPHDLDLLYLFYPQRGLLFHKPDPENSIIPRLMASLSTALEIYFPFAGRLVKVNNHEDDTVSFYIDCDGLGAKFVHAKAESITVNDVLQSHGSVPYFISKFFPANNVQSRDALVSEPLLALQVTEMKDGVFISFGYNHMVADGTCFWKFFHTWSKICLNGSVSNIKPLVLKDWFCDGIDYPVHVPVLEMETLPRWEPSTKERVFHLSKKNILDLKAKANNEIDTNDLKISSLQAVVAYLWLSIIRHSGLNREEETQCNVAADMRPRLNPLLKKECFGNVTNLATATTTVGELLDHGLGWTALQISKSVRSETNESYEVFAKNWVRNVKRPKTSFGSRLANNSLIISSSPRFEVYEHDFGWGKPIAARAGPADGAGGMLVMFRGVEEGSIDVHATLNSSLWSDVLVNLLTNDMVGQ</sequence>
<dbReference type="InterPro" id="IPR051283">
    <property type="entry name" value="Sec_Metabolite_Acyltrans"/>
</dbReference>
<protein>
    <submittedName>
        <fullName evidence="2">Transferase</fullName>
    </submittedName>
</protein>
<dbReference type="PANTHER" id="PTHR31896:SF31">
    <property type="entry name" value="HXXXD-TYPE ACYL-TRANSFERASE FAMILY PROTEIN"/>
    <property type="match status" value="1"/>
</dbReference>
<accession>A0A8T2DLE5</accession>
<evidence type="ECO:0000256" key="1">
    <source>
        <dbReference type="ARBA" id="ARBA00022679"/>
    </source>
</evidence>
<comment type="caution">
    <text evidence="2">The sequence shown here is derived from an EMBL/GenBank/DDBJ whole genome shotgun (WGS) entry which is preliminary data.</text>
</comment>
<dbReference type="PANTHER" id="PTHR31896">
    <property type="entry name" value="FAMILY REGULATORY PROTEIN, PUTATIVE (AFU_ORTHOLOGUE AFUA_3G14730)-RELATED"/>
    <property type="match status" value="1"/>
</dbReference>
<gene>
    <name evidence="2" type="ORF">ISN44_As05g031940</name>
</gene>
<evidence type="ECO:0000313" key="2">
    <source>
        <dbReference type="EMBL" id="KAG7611083.1"/>
    </source>
</evidence>
<keyword evidence="1 2" id="KW-0808">Transferase</keyword>
<reference evidence="2 3" key="1">
    <citation type="submission" date="2020-12" db="EMBL/GenBank/DDBJ databases">
        <title>Concerted genomic and epigenomic changes stabilize Arabidopsis allopolyploids.</title>
        <authorList>
            <person name="Chen Z."/>
        </authorList>
    </citation>
    <scope>NUCLEOTIDE SEQUENCE [LARGE SCALE GENOMIC DNA]</scope>
    <source>
        <strain evidence="2">As9502</strain>
        <tissue evidence="2">Leaf</tissue>
    </source>
</reference>
<name>A0A8T2DLE5_ARASU</name>
<proteinExistence type="predicted"/>
<dbReference type="AlphaFoldDB" id="A0A8T2DLE5"/>
<dbReference type="GO" id="GO:0016740">
    <property type="term" value="F:transferase activity"/>
    <property type="evidence" value="ECO:0007669"/>
    <property type="project" value="UniProtKB-KW"/>
</dbReference>
<keyword evidence="3" id="KW-1185">Reference proteome</keyword>